<protein>
    <submittedName>
        <fullName evidence="9">Competence type IV pilus major pilin ComGC</fullName>
    </submittedName>
</protein>
<dbReference type="EMBL" id="JBHTBY010000006">
    <property type="protein sequence ID" value="MFC7321031.1"/>
    <property type="molecule type" value="Genomic_DNA"/>
</dbReference>
<keyword evidence="3" id="KW-0488">Methylation</keyword>
<keyword evidence="7" id="KW-0178">Competence</keyword>
<feature type="transmembrane region" description="Helical" evidence="8">
    <location>
        <begin position="20"/>
        <end position="39"/>
    </location>
</feature>
<gene>
    <name evidence="9" type="ORF">ACFQMN_09075</name>
</gene>
<name>A0ABW2K4P7_9BACI</name>
<proteinExistence type="predicted"/>
<reference evidence="10" key="1">
    <citation type="journal article" date="2019" name="Int. J. Syst. Evol. Microbiol.">
        <title>The Global Catalogue of Microorganisms (GCM) 10K type strain sequencing project: providing services to taxonomists for standard genome sequencing and annotation.</title>
        <authorList>
            <consortium name="The Broad Institute Genomics Platform"/>
            <consortium name="The Broad Institute Genome Sequencing Center for Infectious Disease"/>
            <person name="Wu L."/>
            <person name="Ma J."/>
        </authorList>
    </citation>
    <scope>NUCLEOTIDE SEQUENCE [LARGE SCALE GENOMIC DNA]</scope>
    <source>
        <strain evidence="10">CCUG 73951</strain>
    </source>
</reference>
<keyword evidence="5 8" id="KW-1133">Transmembrane helix</keyword>
<evidence type="ECO:0000256" key="5">
    <source>
        <dbReference type="ARBA" id="ARBA00022989"/>
    </source>
</evidence>
<evidence type="ECO:0000256" key="3">
    <source>
        <dbReference type="ARBA" id="ARBA00022481"/>
    </source>
</evidence>
<evidence type="ECO:0000256" key="1">
    <source>
        <dbReference type="ARBA" id="ARBA00004167"/>
    </source>
</evidence>
<organism evidence="9 10">
    <name type="scientific">Halobacillus campisalis</name>
    <dbReference type="NCBI Taxonomy" id="435909"/>
    <lineage>
        <taxon>Bacteria</taxon>
        <taxon>Bacillati</taxon>
        <taxon>Bacillota</taxon>
        <taxon>Bacilli</taxon>
        <taxon>Bacillales</taxon>
        <taxon>Bacillaceae</taxon>
        <taxon>Halobacillus</taxon>
    </lineage>
</organism>
<keyword evidence="10" id="KW-1185">Reference proteome</keyword>
<evidence type="ECO:0000256" key="6">
    <source>
        <dbReference type="ARBA" id="ARBA00023136"/>
    </source>
</evidence>
<dbReference type="Pfam" id="PF07963">
    <property type="entry name" value="N_methyl"/>
    <property type="match status" value="1"/>
</dbReference>
<dbReference type="InterPro" id="IPR045584">
    <property type="entry name" value="Pilin-like"/>
</dbReference>
<dbReference type="PROSITE" id="PS00409">
    <property type="entry name" value="PROKAR_NTER_METHYL"/>
    <property type="match status" value="1"/>
</dbReference>
<evidence type="ECO:0000256" key="8">
    <source>
        <dbReference type="SAM" id="Phobius"/>
    </source>
</evidence>
<dbReference type="Gene3D" id="3.30.700.10">
    <property type="entry name" value="Glycoprotein, Type 4 Pilin"/>
    <property type="match status" value="1"/>
</dbReference>
<dbReference type="NCBIfam" id="TIGR02532">
    <property type="entry name" value="IV_pilin_GFxxxE"/>
    <property type="match status" value="1"/>
</dbReference>
<dbReference type="InterPro" id="IPR012902">
    <property type="entry name" value="N_methyl_site"/>
</dbReference>
<comment type="subcellular location">
    <subcellularLocation>
        <location evidence="2">Cell surface</location>
    </subcellularLocation>
    <subcellularLocation>
        <location evidence="1">Membrane</location>
        <topology evidence="1">Single-pass membrane protein</topology>
    </subcellularLocation>
</comment>
<dbReference type="RefSeq" id="WP_289214574.1">
    <property type="nucleotide sequence ID" value="NZ_JAPVRC010000001.1"/>
</dbReference>
<sequence>MLERWKKALKSQKGFTLVELLAVIVILGIIAAIAVPAIGNVIDNSKSDAHEANASSLREAARLYEVTEDVDDETITLADLIDEGYIDGDVENPDGGVYSQTDSTVNLSNGTVTLDGETYEQASSE</sequence>
<keyword evidence="4 8" id="KW-0812">Transmembrane</keyword>
<evidence type="ECO:0000256" key="2">
    <source>
        <dbReference type="ARBA" id="ARBA00004241"/>
    </source>
</evidence>
<dbReference type="SUPFAM" id="SSF54523">
    <property type="entry name" value="Pili subunits"/>
    <property type="match status" value="1"/>
</dbReference>
<evidence type="ECO:0000313" key="9">
    <source>
        <dbReference type="EMBL" id="MFC7321031.1"/>
    </source>
</evidence>
<keyword evidence="6 8" id="KW-0472">Membrane</keyword>
<dbReference type="InterPro" id="IPR002416">
    <property type="entry name" value="T2SS_protein-GspH"/>
</dbReference>
<dbReference type="PANTHER" id="PTHR30093:SF44">
    <property type="entry name" value="TYPE II SECRETION SYSTEM CORE PROTEIN G"/>
    <property type="match status" value="1"/>
</dbReference>
<evidence type="ECO:0000256" key="7">
    <source>
        <dbReference type="ARBA" id="ARBA00023287"/>
    </source>
</evidence>
<dbReference type="Proteomes" id="UP001596494">
    <property type="component" value="Unassembled WGS sequence"/>
</dbReference>
<dbReference type="PANTHER" id="PTHR30093">
    <property type="entry name" value="GENERAL SECRETION PATHWAY PROTEIN G"/>
    <property type="match status" value="1"/>
</dbReference>
<evidence type="ECO:0000313" key="10">
    <source>
        <dbReference type="Proteomes" id="UP001596494"/>
    </source>
</evidence>
<accession>A0ABW2K4P7</accession>
<evidence type="ECO:0000256" key="4">
    <source>
        <dbReference type="ARBA" id="ARBA00022692"/>
    </source>
</evidence>
<dbReference type="PRINTS" id="PR00885">
    <property type="entry name" value="BCTERIALGSPH"/>
</dbReference>
<comment type="caution">
    <text evidence="9">The sequence shown here is derived from an EMBL/GenBank/DDBJ whole genome shotgun (WGS) entry which is preliminary data.</text>
</comment>